<dbReference type="RefSeq" id="WP_344197963.1">
    <property type="nucleotide sequence ID" value="NZ_BAAAME010000002.1"/>
</dbReference>
<dbReference type="Proteomes" id="UP001501057">
    <property type="component" value="Unassembled WGS sequence"/>
</dbReference>
<dbReference type="EMBL" id="BAAAME010000002">
    <property type="protein sequence ID" value="GAA1729689.1"/>
    <property type="molecule type" value="Genomic_DNA"/>
</dbReference>
<proteinExistence type="predicted"/>
<feature type="domain" description="YncI copper-binding" evidence="4">
    <location>
        <begin position="35"/>
        <end position="180"/>
    </location>
</feature>
<dbReference type="CDD" id="cd08545">
    <property type="entry name" value="YcnI_like"/>
    <property type="match status" value="1"/>
</dbReference>
<dbReference type="Pfam" id="PF07987">
    <property type="entry name" value="DUF1775"/>
    <property type="match status" value="1"/>
</dbReference>
<accession>A0ABN2JJL7</accession>
<keyword evidence="2" id="KW-0472">Membrane</keyword>
<feature type="chain" id="PRO_5046412181" description="YncI copper-binding domain-containing protein" evidence="3">
    <location>
        <begin position="35"/>
        <end position="239"/>
    </location>
</feature>
<feature type="region of interest" description="Disordered" evidence="1">
    <location>
        <begin position="183"/>
        <end position="208"/>
    </location>
</feature>
<evidence type="ECO:0000259" key="4">
    <source>
        <dbReference type="Pfam" id="PF07987"/>
    </source>
</evidence>
<dbReference type="Gene3D" id="2.60.40.2230">
    <property type="entry name" value="Uncharacterised protein YcnI-like PF07987, DUF1775"/>
    <property type="match status" value="1"/>
</dbReference>
<protein>
    <recommendedName>
        <fullName evidence="4">YncI copper-binding domain-containing protein</fullName>
    </recommendedName>
</protein>
<keyword evidence="2" id="KW-0812">Transmembrane</keyword>
<feature type="signal peptide" evidence="3">
    <location>
        <begin position="1"/>
        <end position="34"/>
    </location>
</feature>
<dbReference type="InterPro" id="IPR012533">
    <property type="entry name" value="YcnI-copper_dom"/>
</dbReference>
<gene>
    <name evidence="5" type="ORF">GCM10009710_07870</name>
</gene>
<organism evidence="5 6">
    <name type="scientific">Aeromicrobium alkaliterrae</name>
    <dbReference type="NCBI Taxonomy" id="302168"/>
    <lineage>
        <taxon>Bacteria</taxon>
        <taxon>Bacillati</taxon>
        <taxon>Actinomycetota</taxon>
        <taxon>Actinomycetes</taxon>
        <taxon>Propionibacteriales</taxon>
        <taxon>Nocardioidaceae</taxon>
        <taxon>Aeromicrobium</taxon>
    </lineage>
</organism>
<keyword evidence="3" id="KW-0732">Signal</keyword>
<evidence type="ECO:0000313" key="5">
    <source>
        <dbReference type="EMBL" id="GAA1729689.1"/>
    </source>
</evidence>
<feature type="transmembrane region" description="Helical" evidence="2">
    <location>
        <begin position="212"/>
        <end position="233"/>
    </location>
</feature>
<feature type="compositionally biased region" description="Low complexity" evidence="1">
    <location>
        <begin position="183"/>
        <end position="203"/>
    </location>
</feature>
<evidence type="ECO:0000256" key="1">
    <source>
        <dbReference type="SAM" id="MobiDB-lite"/>
    </source>
</evidence>
<dbReference type="InterPro" id="IPR038507">
    <property type="entry name" value="YcnI-like_sf"/>
</dbReference>
<keyword evidence="2" id="KW-1133">Transmembrane helix</keyword>
<reference evidence="5 6" key="1">
    <citation type="journal article" date="2019" name="Int. J. Syst. Evol. Microbiol.">
        <title>The Global Catalogue of Microorganisms (GCM) 10K type strain sequencing project: providing services to taxonomists for standard genome sequencing and annotation.</title>
        <authorList>
            <consortium name="The Broad Institute Genomics Platform"/>
            <consortium name="The Broad Institute Genome Sequencing Center for Infectious Disease"/>
            <person name="Wu L."/>
            <person name="Ma J."/>
        </authorList>
    </citation>
    <scope>NUCLEOTIDE SEQUENCE [LARGE SCALE GENOMIC DNA]</scope>
    <source>
        <strain evidence="5 6">JCM 13518</strain>
    </source>
</reference>
<sequence length="239" mass="24333">MHHLSLPSRAVTRLALGGALGLGATFLAAGAASAHVTVTPSTTASGAYSVLTFSNGHGCDGSPTTRISISIPDGIYAVTPTRHADYTIEKVMETLDEPIDDGHGGEYTQRVAEVVYTATAPLPDGYRDAFELQLKLPDDADGEQLAFPTIQTCETGETAWIDETVEGEPEPETPAPAFTLTAADAGDGHGAETAATTEVSASSDDGDSGTGAVTWVALALGALGLLLGGAAFVRSGTKA</sequence>
<evidence type="ECO:0000313" key="6">
    <source>
        <dbReference type="Proteomes" id="UP001501057"/>
    </source>
</evidence>
<evidence type="ECO:0000256" key="3">
    <source>
        <dbReference type="SAM" id="SignalP"/>
    </source>
</evidence>
<name>A0ABN2JJL7_9ACTN</name>
<keyword evidence="6" id="KW-1185">Reference proteome</keyword>
<comment type="caution">
    <text evidence="5">The sequence shown here is derived from an EMBL/GenBank/DDBJ whole genome shotgun (WGS) entry which is preliminary data.</text>
</comment>
<evidence type="ECO:0000256" key="2">
    <source>
        <dbReference type="SAM" id="Phobius"/>
    </source>
</evidence>